<dbReference type="SUPFAM" id="SSF53756">
    <property type="entry name" value="UDP-Glycosyltransferase/glycogen phosphorylase"/>
    <property type="match status" value="1"/>
</dbReference>
<keyword evidence="8" id="KW-1185">Reference proteome</keyword>
<dbReference type="Proteomes" id="UP000005444">
    <property type="component" value="Chromosome"/>
</dbReference>
<protein>
    <submittedName>
        <fullName evidence="7">Poly(Glycerophosphate) glycerophosphotransferase family protein</fullName>
    </submittedName>
</protein>
<dbReference type="Gene3D" id="3.40.50.11820">
    <property type="match status" value="1"/>
</dbReference>
<gene>
    <name evidence="7" type="ordered locus">PECL_1837</name>
</gene>
<evidence type="ECO:0000313" key="8">
    <source>
        <dbReference type="Proteomes" id="UP000005444"/>
    </source>
</evidence>
<name>G8PC70_PEDCP</name>
<dbReference type="InterPro" id="IPR043148">
    <property type="entry name" value="TagF_C"/>
</dbReference>
<evidence type="ECO:0000256" key="4">
    <source>
        <dbReference type="ARBA" id="ARBA00022679"/>
    </source>
</evidence>
<dbReference type="InterPro" id="IPR051612">
    <property type="entry name" value="Teichoic_Acid_Biosynth"/>
</dbReference>
<organism evidence="7 8">
    <name type="scientific">Pediococcus claussenii (strain ATCC BAA-344 / DSM 14800 / JCM 18046 / KCTC 3811 / LMG 21948 / P06)</name>
    <dbReference type="NCBI Taxonomy" id="701521"/>
    <lineage>
        <taxon>Bacteria</taxon>
        <taxon>Bacillati</taxon>
        <taxon>Bacillota</taxon>
        <taxon>Bacilli</taxon>
        <taxon>Lactobacillales</taxon>
        <taxon>Lactobacillaceae</taxon>
        <taxon>Pediococcus</taxon>
    </lineage>
</organism>
<keyword evidence="3" id="KW-1003">Cell membrane</keyword>
<dbReference type="GO" id="GO:0047355">
    <property type="term" value="F:CDP-glycerol glycerophosphotransferase activity"/>
    <property type="evidence" value="ECO:0007669"/>
    <property type="project" value="InterPro"/>
</dbReference>
<evidence type="ECO:0000256" key="1">
    <source>
        <dbReference type="ARBA" id="ARBA00004202"/>
    </source>
</evidence>
<dbReference type="GO" id="GO:0019350">
    <property type="term" value="P:teichoic acid biosynthetic process"/>
    <property type="evidence" value="ECO:0007669"/>
    <property type="project" value="UniProtKB-KW"/>
</dbReference>
<evidence type="ECO:0000256" key="3">
    <source>
        <dbReference type="ARBA" id="ARBA00022475"/>
    </source>
</evidence>
<dbReference type="Pfam" id="PF04464">
    <property type="entry name" value="Glyphos_transf"/>
    <property type="match status" value="1"/>
</dbReference>
<comment type="similarity">
    <text evidence="2">Belongs to the CDP-glycerol glycerophosphotransferase family.</text>
</comment>
<reference evidence="7 8" key="1">
    <citation type="journal article" date="2012" name="J. Bacteriol.">
        <title>Complete Genome Sequence of the Beer Spoilage Organism Pediococcus claussenii ATCC BAA-344T.</title>
        <authorList>
            <person name="Pittet V."/>
            <person name="Abegunde T."/>
            <person name="Marfleet T."/>
            <person name="Haakensen M."/>
            <person name="Morrow K."/>
            <person name="Jayaprakash T."/>
            <person name="Schroeder K."/>
            <person name="Trost B."/>
            <person name="Byrns S."/>
            <person name="Bergsveinson J."/>
            <person name="Kusalik A."/>
            <person name="Ziola B."/>
        </authorList>
    </citation>
    <scope>NUCLEOTIDE SEQUENCE [LARGE SCALE GENOMIC DNA]</scope>
    <source>
        <strain evidence="7 8">ATCC BAA-344</strain>
    </source>
</reference>
<dbReference type="InterPro" id="IPR043149">
    <property type="entry name" value="TagF_N"/>
</dbReference>
<dbReference type="InterPro" id="IPR007554">
    <property type="entry name" value="Glycerophosphate_synth"/>
</dbReference>
<dbReference type="GO" id="GO:0005886">
    <property type="term" value="C:plasma membrane"/>
    <property type="evidence" value="ECO:0007669"/>
    <property type="project" value="UniProtKB-SubCell"/>
</dbReference>
<proteinExistence type="inferred from homology"/>
<dbReference type="PATRIC" id="fig|701521.8.peg.1736"/>
<dbReference type="PANTHER" id="PTHR37316">
    <property type="entry name" value="TEICHOIC ACID GLYCEROL-PHOSPHATE PRIMASE"/>
    <property type="match status" value="1"/>
</dbReference>
<dbReference type="KEGG" id="pce:PECL_1837"/>
<evidence type="ECO:0000256" key="5">
    <source>
        <dbReference type="ARBA" id="ARBA00022944"/>
    </source>
</evidence>
<dbReference type="STRING" id="701521.PECL_1837"/>
<dbReference type="HOGENOM" id="CLU_029598_3_1_9"/>
<sequence>MLQGLRRTARRVRNAFRRKNRPQKTAVVGENNKEIIVDPIQQVISTPHLAMDVDSLIKRQVTNIDFNNSYFSIEGMAWFESFPEKDPEKIVKSLVLINEDGRETVIALNNSKVDLPGYPQAGYYGSINFSKINNGGPLDPGRYEIRLRMRQYLSQGWLIRQTSLGQIKNTHKNLNYTTKMTSYSAQSNKTYSLIFEYNLAEQSMHVSSHKLSDINPLENEFTSDYELDSAVGRRLKRTALHWWYRWYSLRPIKSNKVSFVSDSRTSISGNFEFIYEDMQKEAPELQASFYLKPNIKAKKSWHEVRTLAKALATSRFIILDDFYPLIYPLKIRDNADLIQVWHAVGAFKTFGYSRVGMPGGPKLTSLNHRNYTKVLVSATSIAPKYAEGFGIDPENVLPLGIPRTDIFFDTAKQDSIKTRLKEELPFINGKKVILFAPTFRGNGQQSADYPFETLNFKKLYDSLHEDYVFLLKIHPFVQNKPTIPYEYTDFFYDVSDYREINDLLLIADQLITDYSSVCFEYALLKRPMVFFAPDLAEYMKSRSFYYDYFDFIPGQLAESMDELLYQLENPKVDKPKLDAFVDYFFDDLDGKSTQRFVHALKSNFGEDDKLDLEDERYSEDGKYIPEWGKKAEQSRK</sequence>
<keyword evidence="6" id="KW-0472">Membrane</keyword>
<dbReference type="EMBL" id="CP003137">
    <property type="protein sequence ID" value="AEV96048.1"/>
    <property type="molecule type" value="Genomic_DNA"/>
</dbReference>
<keyword evidence="4" id="KW-0808">Transferase</keyword>
<dbReference type="PANTHER" id="PTHR37316:SF2">
    <property type="entry name" value="TEICHOIC ACID RIBITOL-PHOSPHATE POLYMERASE TARK"/>
    <property type="match status" value="1"/>
</dbReference>
<comment type="subcellular location">
    <subcellularLocation>
        <location evidence="1">Cell membrane</location>
        <topology evidence="1">Peripheral membrane protein</topology>
    </subcellularLocation>
</comment>
<dbReference type="eggNOG" id="COG1887">
    <property type="taxonomic scope" value="Bacteria"/>
</dbReference>
<accession>G8PC70</accession>
<dbReference type="RefSeq" id="WP_014216242.1">
    <property type="nucleotide sequence ID" value="NC_016605.1"/>
</dbReference>
<evidence type="ECO:0000256" key="2">
    <source>
        <dbReference type="ARBA" id="ARBA00010488"/>
    </source>
</evidence>
<evidence type="ECO:0000256" key="6">
    <source>
        <dbReference type="ARBA" id="ARBA00023136"/>
    </source>
</evidence>
<dbReference type="Gene3D" id="3.40.50.12580">
    <property type="match status" value="1"/>
</dbReference>
<evidence type="ECO:0000313" key="7">
    <source>
        <dbReference type="EMBL" id="AEV96048.1"/>
    </source>
</evidence>
<keyword evidence="5" id="KW-0777">Teichoic acid biosynthesis</keyword>
<dbReference type="AlphaFoldDB" id="G8PC70"/>